<feature type="transmembrane region" description="Helical" evidence="1">
    <location>
        <begin position="148"/>
        <end position="169"/>
    </location>
</feature>
<dbReference type="PANTHER" id="PTHR41771:SF1">
    <property type="entry name" value="MEMBRANE PROTEIN"/>
    <property type="match status" value="1"/>
</dbReference>
<feature type="transmembrane region" description="Helical" evidence="1">
    <location>
        <begin position="341"/>
        <end position="364"/>
    </location>
</feature>
<dbReference type="InterPro" id="IPR012507">
    <property type="entry name" value="YibE_F"/>
</dbReference>
<feature type="transmembrane region" description="Helical" evidence="1">
    <location>
        <begin position="202"/>
        <end position="226"/>
    </location>
</feature>
<keyword evidence="1" id="KW-1133">Transmembrane helix</keyword>
<evidence type="ECO:0000256" key="1">
    <source>
        <dbReference type="SAM" id="Phobius"/>
    </source>
</evidence>
<accession>A0ABZ0L4F7</accession>
<feature type="transmembrane region" description="Helical" evidence="1">
    <location>
        <begin position="12"/>
        <end position="32"/>
    </location>
</feature>
<feature type="transmembrane region" description="Helical" evidence="1">
    <location>
        <begin position="175"/>
        <end position="195"/>
    </location>
</feature>
<proteinExistence type="predicted"/>
<evidence type="ECO:0000313" key="3">
    <source>
        <dbReference type="Proteomes" id="UP001303902"/>
    </source>
</evidence>
<keyword evidence="3" id="KW-1185">Reference proteome</keyword>
<reference evidence="2 3" key="1">
    <citation type="submission" date="2023-06" db="EMBL/GenBank/DDBJ databases">
        <title>Sporosarcina sp. nov., isolated from Korean tranditional fermented seafood 'Jeotgal'.</title>
        <authorList>
            <person name="Yang A.I."/>
            <person name="Shin N.-R."/>
        </authorList>
    </citation>
    <scope>NUCLEOTIDE SEQUENCE [LARGE SCALE GENOMIC DNA]</scope>
    <source>
        <strain evidence="2 3">T2O-4</strain>
    </source>
</reference>
<sequence length="371" mass="40946">MKFSVKKVLGYCLLLFCIILSILFVNLNYTFYDRPIAKVIETVLEETTATTDRHGNEDTLFTQHITAQMKNGPQKGMLISLQNDYSYSGAYDQEYRVGNDLFVLPDEQVAGADNLTGIITDVKRDKHALIIAWIFIFALMIVGKRQGVFAIISFALNVLILSFALDIYVNNPSVNLLLICGICILLFTCISLVFVSGFSEKTYAAIVATLVGTVASLAIALLVLRLTSDNGLRYEEMQFVTRPYRLVFIGGLFIGSLGAIMDIAITLSSSMFALYEKDRSLSRKALKESGMDIGQDIMGTITNILFLAYICGSIPMLVLSFKNGTPLGFTFSMNLSLEVTRALVGGIGIVLTIPIAVYTSLFFIDRKKARL</sequence>
<keyword evidence="1" id="KW-0472">Membrane</keyword>
<organism evidence="2 3">
    <name type="scientific">Sporosarcina oncorhynchi</name>
    <dbReference type="NCBI Taxonomy" id="3056444"/>
    <lineage>
        <taxon>Bacteria</taxon>
        <taxon>Bacillati</taxon>
        <taxon>Bacillota</taxon>
        <taxon>Bacilli</taxon>
        <taxon>Bacillales</taxon>
        <taxon>Caryophanaceae</taxon>
        <taxon>Sporosarcina</taxon>
    </lineage>
</organism>
<name>A0ABZ0L4F7_9BACL</name>
<dbReference type="EMBL" id="CP129118">
    <property type="protein sequence ID" value="WOV86803.1"/>
    <property type="molecule type" value="Genomic_DNA"/>
</dbReference>
<protein>
    <submittedName>
        <fullName evidence="2">YibE/F family protein</fullName>
    </submittedName>
</protein>
<feature type="transmembrane region" description="Helical" evidence="1">
    <location>
        <begin position="296"/>
        <end position="321"/>
    </location>
</feature>
<feature type="transmembrane region" description="Helical" evidence="1">
    <location>
        <begin position="246"/>
        <end position="275"/>
    </location>
</feature>
<dbReference type="Pfam" id="PF07907">
    <property type="entry name" value="YibE_F"/>
    <property type="match status" value="1"/>
</dbReference>
<keyword evidence="1" id="KW-0812">Transmembrane</keyword>
<dbReference type="PANTHER" id="PTHR41771">
    <property type="entry name" value="MEMBRANE PROTEIN-RELATED"/>
    <property type="match status" value="1"/>
</dbReference>
<gene>
    <name evidence="2" type="ORF">QWT69_13110</name>
</gene>
<evidence type="ECO:0000313" key="2">
    <source>
        <dbReference type="EMBL" id="WOV86803.1"/>
    </source>
</evidence>
<dbReference type="Proteomes" id="UP001303902">
    <property type="component" value="Chromosome"/>
</dbReference>
<feature type="transmembrane region" description="Helical" evidence="1">
    <location>
        <begin position="127"/>
        <end position="143"/>
    </location>
</feature>